<feature type="compositionally biased region" description="Basic and acidic residues" evidence="1">
    <location>
        <begin position="44"/>
        <end position="55"/>
    </location>
</feature>
<accession>A0A9P3G0L5</accession>
<feature type="compositionally biased region" description="Basic and acidic residues" evidence="1">
    <location>
        <begin position="14"/>
        <end position="32"/>
    </location>
</feature>
<dbReference type="EMBL" id="BPQB01000004">
    <property type="protein sequence ID" value="GJE86778.1"/>
    <property type="molecule type" value="Genomic_DNA"/>
</dbReference>
<gene>
    <name evidence="2" type="ORF">PsYK624_028600</name>
</gene>
<reference evidence="2 3" key="1">
    <citation type="submission" date="2021-08" db="EMBL/GenBank/DDBJ databases">
        <title>Draft Genome Sequence of Phanerochaete sordida strain YK-624.</title>
        <authorList>
            <person name="Mori T."/>
            <person name="Dohra H."/>
            <person name="Suzuki T."/>
            <person name="Kawagishi H."/>
            <person name="Hirai H."/>
        </authorList>
    </citation>
    <scope>NUCLEOTIDE SEQUENCE [LARGE SCALE GENOMIC DNA]</scope>
    <source>
        <strain evidence="2 3">YK-624</strain>
    </source>
</reference>
<protein>
    <submittedName>
        <fullName evidence="2">Uncharacterized protein</fullName>
    </submittedName>
</protein>
<feature type="region of interest" description="Disordered" evidence="1">
    <location>
        <begin position="1"/>
        <end position="55"/>
    </location>
</feature>
<dbReference type="OrthoDB" id="2749633at2759"/>
<feature type="compositionally biased region" description="Low complexity" evidence="1">
    <location>
        <begin position="559"/>
        <end position="568"/>
    </location>
</feature>
<sequence length="774" mass="86066">MDQRTGDAGGPDDLPARREREPSPERPAREPSRFAGLRFKKKARTGDAEQDTDWRDRLRAMQASSSTSSRPHSYDLPQYTIPSTLPKTSLVGPNIVRSAARDPSQEFRDPLAEQRNFRWARGLAHAFTKKDTHCVTALNVSSVPHLVVGPVDVPLHSDGRFGVKDPLNWPQLYSTTRPHLPFIPKRPTHQAVCAPRWLTPVPNDFIRANDDPSGQAYGYLSSHKLRNLRLIVGDLDGMVHVFQRLSPALQTHIIDELLRLHAATRNALALFAVPSSFRNVVSLCGRLHRCWAECWAVMRWYTVTQCHPPSSHVCASVPLEPGIDGCGVMGAFCTDQSIAQQLYTAGVPVWYIQVRHMVGNIQIEGRQPVPFTQPVDVIQDLAIAGGDVRRRVVAGEAHLAAIAEESEALLDIEHVALPAAFGLDEEEMEAEDRGHKGKGKGKATQRVLALERFKYQEHELLPPRVAAWQEGLNTLNPSKRCEALIGLWFPEPEMLVMPQNKLRLLVYISNWVSMRTPLFALLGRPSLHSPSEKEKQASESQRTPASSSKSTARGGAPGKATSSSSSQAAKKEAAQKRHQQKEAVCAYFSALFGLKERPLKLRAEPISSFVWRGTAYALDCAAAQAGRMPLPADVVQEIAWELAEVAFRVEVCELDARMVQRKGQRALHLRHELLAVVFPGGHWSKPDLPPPLNGLWAEAISDRVERLEGLRLLLLRWPGCLDALKTQRFQRGVPADDSLELERAIVRFYCECAFQKFGRAAAVPRMLPASLRAP</sequence>
<feature type="region of interest" description="Disordered" evidence="1">
    <location>
        <begin position="527"/>
        <end position="575"/>
    </location>
</feature>
<organism evidence="2 3">
    <name type="scientific">Phanerochaete sordida</name>
    <dbReference type="NCBI Taxonomy" id="48140"/>
    <lineage>
        <taxon>Eukaryota</taxon>
        <taxon>Fungi</taxon>
        <taxon>Dikarya</taxon>
        <taxon>Basidiomycota</taxon>
        <taxon>Agaricomycotina</taxon>
        <taxon>Agaricomycetes</taxon>
        <taxon>Polyporales</taxon>
        <taxon>Phanerochaetaceae</taxon>
        <taxon>Phanerochaete</taxon>
    </lineage>
</organism>
<dbReference type="Proteomes" id="UP000703269">
    <property type="component" value="Unassembled WGS sequence"/>
</dbReference>
<evidence type="ECO:0000313" key="2">
    <source>
        <dbReference type="EMBL" id="GJE86778.1"/>
    </source>
</evidence>
<feature type="compositionally biased region" description="Polar residues" evidence="1">
    <location>
        <begin position="538"/>
        <end position="551"/>
    </location>
</feature>
<keyword evidence="3" id="KW-1185">Reference proteome</keyword>
<comment type="caution">
    <text evidence="2">The sequence shown here is derived from an EMBL/GenBank/DDBJ whole genome shotgun (WGS) entry which is preliminary data.</text>
</comment>
<evidence type="ECO:0000313" key="3">
    <source>
        <dbReference type="Proteomes" id="UP000703269"/>
    </source>
</evidence>
<evidence type="ECO:0000256" key="1">
    <source>
        <dbReference type="SAM" id="MobiDB-lite"/>
    </source>
</evidence>
<name>A0A9P3G0L5_9APHY</name>
<dbReference type="AlphaFoldDB" id="A0A9P3G0L5"/>
<proteinExistence type="predicted"/>